<dbReference type="PROSITE" id="PS51192">
    <property type="entry name" value="HELICASE_ATP_BIND_1"/>
    <property type="match status" value="1"/>
</dbReference>
<dbReference type="SMART" id="SM00487">
    <property type="entry name" value="DEXDc"/>
    <property type="match status" value="1"/>
</dbReference>
<evidence type="ECO:0000256" key="3">
    <source>
        <dbReference type="ARBA" id="ARBA00022840"/>
    </source>
</evidence>
<accession>A0A261Y8J8</accession>
<dbReference type="Gene3D" id="3.40.50.300">
    <property type="entry name" value="P-loop containing nucleotide triphosphate hydrolases"/>
    <property type="match status" value="1"/>
</dbReference>
<dbReference type="Proteomes" id="UP000242875">
    <property type="component" value="Unassembled WGS sequence"/>
</dbReference>
<dbReference type="GO" id="GO:0005524">
    <property type="term" value="F:ATP binding"/>
    <property type="evidence" value="ECO:0007669"/>
    <property type="project" value="UniProtKB-KW"/>
</dbReference>
<dbReference type="InterPro" id="IPR001650">
    <property type="entry name" value="Helicase_C-like"/>
</dbReference>
<keyword evidence="1" id="KW-0547">Nucleotide-binding</keyword>
<dbReference type="InterPro" id="IPR050628">
    <property type="entry name" value="SNF2_RAD54_helicase_TF"/>
</dbReference>
<dbReference type="CDD" id="cd18793">
    <property type="entry name" value="SF2_C_SNF"/>
    <property type="match status" value="1"/>
</dbReference>
<keyword evidence="3" id="KW-0067">ATP-binding</keyword>
<dbReference type="Gene3D" id="3.40.50.10810">
    <property type="entry name" value="Tandem AAA-ATPase domain"/>
    <property type="match status" value="1"/>
</dbReference>
<dbReference type="InterPro" id="IPR049730">
    <property type="entry name" value="SNF2/RAD54-like_C"/>
</dbReference>
<dbReference type="GO" id="GO:0008094">
    <property type="term" value="F:ATP-dependent activity, acting on DNA"/>
    <property type="evidence" value="ECO:0007669"/>
    <property type="project" value="TreeGrafter"/>
</dbReference>
<dbReference type="Pfam" id="PF00271">
    <property type="entry name" value="Helicase_C"/>
    <property type="match status" value="1"/>
</dbReference>
<feature type="domain" description="Helicase ATP-binding" evidence="5">
    <location>
        <begin position="425"/>
        <end position="598"/>
    </location>
</feature>
<evidence type="ECO:0000313" key="7">
    <source>
        <dbReference type="EMBL" id="OZJ06901.1"/>
    </source>
</evidence>
<sequence length="1362" mass="154121">MEDALSCPANVLPVGVIDVSIPTTDHVSVVKEEQGWVRASKAVIDQLVAEAANGDIETQHILKDIQIAHTHYLATFCLRLLTRKLDHEQSERLYRFSVQLVPRDIPGRRFFPNFSFGRLQNAKKALRRLLLERLDTRRCAYECHNLPHDDDVRLGLLPAEKPKSIVDMYLSMPSPKPDMSALARCKIPEVSRLLEDVLDRTAPKGMRTALYQYQKSSLYKLIQRELAPANIVDPSLLRLTTIDDRPLYLDPGTFDVYLEPATYEDALGGIICEDMASGTGKTCICIALIVHTLHENLLPLLPPELYLTCDIDPFPEAIMKQLVLIDEDGISDGGFLIGVASVTQREGTDMDTFEAVEAIEHQILRRKDAPSLRQISASSVIRNGINYWQYKDYMSADVFDYLEKNPRYYLKYATTRSKRQKEKRSASTVRPMKVYVSSATLVIVPDALMDQWQREIYKHAYDFTLKVLVLNKDRSDIPSPTELLQYDMVLMSHTHFGKEYDAGFNFEGILRKCRCPYKGSTREVDCRCQTPENYISSLLQVHWKRLIIDEGHSMSSESSRQVLMAEKLFVSRRWCCTGTPTHNMTDTVHTNASDSTWITNQTTDLKRLGSLLRSFLLLQPFATMKGEWVRAIEKPFLENAVGATERLQNIMQRVMVRNQRSEIEKEVSLPSLTERIVVLDIGYYQCLTYNCITAFVAVNAVLSDRRDQDYFFHPSNATALQRVVANLWQSLFWYSSATDTMQEFVRFSDENCTEALKEHQEGKRKLTPEDKELLNRCHKYFEIALRDTLWNRLMATHQLGYFVQGLPAELDEAWTMLPSKGLQSTNNSLSDFLGENVSVMEAPMIAELMQQVSKPRPEKSTFSVQEPKAIQSSFIEEKKRKQQRVLRQEAGKSESSAQSGGNTSVDLSTIDADPLPSHKKQEKGTKAEPVSKSETNASPAIEYTTDDFANTKIISTTSSKIDYLVSAVLKAIPEDKCIIFSNWFNEIQVIYEALILANVRCLLFSTRMTPKERATNIVTFNTSEVDRVIIMEVKLAAYGIDLSSATRVFFVSPVWQAAMERQAIKRAHRIGQTRPVSVETLVIRNSLEEEILQRKKEPGYHDNVKMTEDRKMKTLLSATKFIPLPFEEAQEDASHDSRGARFPCILQPSLPIYAPKMIMEPIQEQSQPKSSEGRHVTFTVPPKDDIDLIASTDTMDPIIDSDLAEEANLINIDYPPNIQNTTTQSPHSSTSSHTDIPISPTSPIPAIAHSSPTQTFDGASPPRKPKDLNALLSSLARKPHKPAPKRKLSATYNDTYAPISGLVGTHGQEQAYEAYHQRIPVPHPPFGTKPPGTVQTHPFDTWKKVKARKVDNGTPKKVRFTV</sequence>
<dbReference type="SMART" id="SM00490">
    <property type="entry name" value="HELICc"/>
    <property type="match status" value="1"/>
</dbReference>
<proteinExistence type="predicted"/>
<name>A0A261Y8J8_9FUNG</name>
<keyword evidence="2" id="KW-0378">Hydrolase</keyword>
<dbReference type="InterPro" id="IPR038718">
    <property type="entry name" value="SNF2-like_sf"/>
</dbReference>
<dbReference type="SUPFAM" id="SSF52540">
    <property type="entry name" value="P-loop containing nucleoside triphosphate hydrolases"/>
    <property type="match status" value="2"/>
</dbReference>
<evidence type="ECO:0008006" key="9">
    <source>
        <dbReference type="Google" id="ProtNLM"/>
    </source>
</evidence>
<dbReference type="InterPro" id="IPR027417">
    <property type="entry name" value="P-loop_NTPase"/>
</dbReference>
<reference evidence="7 8" key="1">
    <citation type="journal article" date="2017" name="Mycologia">
        <title>Bifiguratus adelaidae, gen. et sp. nov., a new member of Mucoromycotina in endophytic and soil-dwelling habitats.</title>
        <authorList>
            <person name="Torres-Cruz T.J."/>
            <person name="Billingsley Tobias T.L."/>
            <person name="Almatruk M."/>
            <person name="Hesse C."/>
            <person name="Kuske C.R."/>
            <person name="Desiro A."/>
            <person name="Benucci G.M."/>
            <person name="Bonito G."/>
            <person name="Stajich J.E."/>
            <person name="Dunlap C."/>
            <person name="Arnold A.E."/>
            <person name="Porras-Alfaro A."/>
        </authorList>
    </citation>
    <scope>NUCLEOTIDE SEQUENCE [LARGE SCALE GENOMIC DNA]</scope>
    <source>
        <strain evidence="7 8">AZ0501</strain>
    </source>
</reference>
<dbReference type="Pfam" id="PF00176">
    <property type="entry name" value="SNF2-rel_dom"/>
    <property type="match status" value="1"/>
</dbReference>
<comment type="caution">
    <text evidence="7">The sequence shown here is derived from an EMBL/GenBank/DDBJ whole genome shotgun (WGS) entry which is preliminary data.</text>
</comment>
<dbReference type="InterPro" id="IPR000330">
    <property type="entry name" value="SNF2_N"/>
</dbReference>
<dbReference type="GO" id="GO:0016787">
    <property type="term" value="F:hydrolase activity"/>
    <property type="evidence" value="ECO:0007669"/>
    <property type="project" value="UniProtKB-KW"/>
</dbReference>
<protein>
    <recommendedName>
        <fullName evidence="9">Helicase C-terminal domain-containing protein</fullName>
    </recommendedName>
</protein>
<keyword evidence="8" id="KW-1185">Reference proteome</keyword>
<dbReference type="CDD" id="cd18008">
    <property type="entry name" value="DEXDc_SHPRH-like"/>
    <property type="match status" value="1"/>
</dbReference>
<evidence type="ECO:0000313" key="8">
    <source>
        <dbReference type="Proteomes" id="UP000242875"/>
    </source>
</evidence>
<dbReference type="GO" id="GO:0006281">
    <property type="term" value="P:DNA repair"/>
    <property type="evidence" value="ECO:0007669"/>
    <property type="project" value="TreeGrafter"/>
</dbReference>
<feature type="region of interest" description="Disordered" evidence="4">
    <location>
        <begin position="1214"/>
        <end position="1267"/>
    </location>
</feature>
<dbReference type="EMBL" id="MVBO01000001">
    <property type="protein sequence ID" value="OZJ06901.1"/>
    <property type="molecule type" value="Genomic_DNA"/>
</dbReference>
<evidence type="ECO:0000256" key="1">
    <source>
        <dbReference type="ARBA" id="ARBA00022741"/>
    </source>
</evidence>
<evidence type="ECO:0000256" key="4">
    <source>
        <dbReference type="SAM" id="MobiDB-lite"/>
    </source>
</evidence>
<gene>
    <name evidence="7" type="ORF">BZG36_00036</name>
</gene>
<feature type="region of interest" description="Disordered" evidence="4">
    <location>
        <begin position="880"/>
        <end position="938"/>
    </location>
</feature>
<feature type="compositionally biased region" description="Polar residues" evidence="4">
    <location>
        <begin position="893"/>
        <end position="907"/>
    </location>
</feature>
<dbReference type="PROSITE" id="PS51194">
    <property type="entry name" value="HELICASE_CTER"/>
    <property type="match status" value="1"/>
</dbReference>
<feature type="compositionally biased region" description="Basic and acidic residues" evidence="4">
    <location>
        <begin position="922"/>
        <end position="931"/>
    </location>
</feature>
<dbReference type="InterPro" id="IPR014001">
    <property type="entry name" value="Helicase_ATP-bd"/>
</dbReference>
<evidence type="ECO:0000259" key="5">
    <source>
        <dbReference type="PROSITE" id="PS51192"/>
    </source>
</evidence>
<organism evidence="7 8">
    <name type="scientific">Bifiguratus adelaidae</name>
    <dbReference type="NCBI Taxonomy" id="1938954"/>
    <lineage>
        <taxon>Eukaryota</taxon>
        <taxon>Fungi</taxon>
        <taxon>Fungi incertae sedis</taxon>
        <taxon>Mucoromycota</taxon>
        <taxon>Mucoromycotina</taxon>
        <taxon>Endogonomycetes</taxon>
        <taxon>Endogonales</taxon>
        <taxon>Endogonales incertae sedis</taxon>
        <taxon>Bifiguratus</taxon>
    </lineage>
</organism>
<evidence type="ECO:0000256" key="2">
    <source>
        <dbReference type="ARBA" id="ARBA00022801"/>
    </source>
</evidence>
<dbReference type="PANTHER" id="PTHR45626">
    <property type="entry name" value="TRANSCRIPTION TERMINATION FACTOR 2-RELATED"/>
    <property type="match status" value="1"/>
</dbReference>
<dbReference type="PANTHER" id="PTHR45626:SF51">
    <property type="entry name" value="SNF2-RELATED DOMAIN-CONTAINING PROTEIN"/>
    <property type="match status" value="1"/>
</dbReference>
<evidence type="ECO:0000259" key="6">
    <source>
        <dbReference type="PROSITE" id="PS51194"/>
    </source>
</evidence>
<feature type="compositionally biased region" description="Low complexity" evidence="4">
    <location>
        <begin position="1221"/>
        <end position="1253"/>
    </location>
</feature>
<dbReference type="OrthoDB" id="2801544at2759"/>
<feature type="domain" description="Helicase C-terminal" evidence="6">
    <location>
        <begin position="960"/>
        <end position="1112"/>
    </location>
</feature>
<dbReference type="GO" id="GO:0005634">
    <property type="term" value="C:nucleus"/>
    <property type="evidence" value="ECO:0007669"/>
    <property type="project" value="TreeGrafter"/>
</dbReference>